<dbReference type="Pfam" id="PF00300">
    <property type="entry name" value="His_Phos_1"/>
    <property type="match status" value="1"/>
</dbReference>
<dbReference type="Proteomes" id="UP000824017">
    <property type="component" value="Unassembled WGS sequence"/>
</dbReference>
<dbReference type="PANTHER" id="PTHR48100:SF1">
    <property type="entry name" value="HISTIDINE PHOSPHATASE FAMILY PROTEIN-RELATED"/>
    <property type="match status" value="1"/>
</dbReference>
<dbReference type="CDD" id="cd07067">
    <property type="entry name" value="HP_PGM_like"/>
    <property type="match status" value="1"/>
</dbReference>
<dbReference type="AlphaFoldDB" id="A0A9D2DB35"/>
<dbReference type="InterPro" id="IPR050275">
    <property type="entry name" value="PGM_Phosphatase"/>
</dbReference>
<dbReference type="InterPro" id="IPR013078">
    <property type="entry name" value="His_Pase_superF_clade-1"/>
</dbReference>
<dbReference type="InterPro" id="IPR029033">
    <property type="entry name" value="His_PPase_superfam"/>
</dbReference>
<dbReference type="EMBL" id="DXCD01000176">
    <property type="protein sequence ID" value="HIZ13599.1"/>
    <property type="molecule type" value="Genomic_DNA"/>
</dbReference>
<dbReference type="GO" id="GO:0016791">
    <property type="term" value="F:phosphatase activity"/>
    <property type="evidence" value="ECO:0007669"/>
    <property type="project" value="TreeGrafter"/>
</dbReference>
<organism evidence="1 2">
    <name type="scientific">Candidatus Mediterraneibacter stercorigallinarum</name>
    <dbReference type="NCBI Taxonomy" id="2838686"/>
    <lineage>
        <taxon>Bacteria</taxon>
        <taxon>Bacillati</taxon>
        <taxon>Bacillota</taxon>
        <taxon>Clostridia</taxon>
        <taxon>Lachnospirales</taxon>
        <taxon>Lachnospiraceae</taxon>
        <taxon>Mediterraneibacter</taxon>
    </lineage>
</organism>
<protein>
    <submittedName>
        <fullName evidence="1">Histidine phosphatase family protein</fullName>
    </submittedName>
</protein>
<dbReference type="PANTHER" id="PTHR48100">
    <property type="entry name" value="BROAD-SPECIFICITY PHOSPHATASE YOR283W-RELATED"/>
    <property type="match status" value="1"/>
</dbReference>
<evidence type="ECO:0000313" key="1">
    <source>
        <dbReference type="EMBL" id="HIZ13599.1"/>
    </source>
</evidence>
<comment type="caution">
    <text evidence="1">The sequence shown here is derived from an EMBL/GenBank/DDBJ whole genome shotgun (WGS) entry which is preliminary data.</text>
</comment>
<proteinExistence type="predicted"/>
<gene>
    <name evidence="1" type="ORF">H9817_06715</name>
</gene>
<accession>A0A9D2DB35</accession>
<sequence length="203" mass="23085">MEVIFIRHLPTPGNEKRQYIGSTDETLSEQAVKIFRGRQEGAEAVPYPEIQCLTASPMKRCIQTAELIWPGVPVRTEPLLRECDFGRFEGKTYEELKDEPAYVRWLESGGMTAFPEGESQETFRERCREGVRKWIRRWMEEGVTRAAFVVHGGTIMAALSGMAEGEHSFYDWQAGNGCGYSAKALEEEWKSGTEILRDLKKIG</sequence>
<dbReference type="GO" id="GO:0005737">
    <property type="term" value="C:cytoplasm"/>
    <property type="evidence" value="ECO:0007669"/>
    <property type="project" value="TreeGrafter"/>
</dbReference>
<name>A0A9D2DB35_9FIRM</name>
<evidence type="ECO:0000313" key="2">
    <source>
        <dbReference type="Proteomes" id="UP000824017"/>
    </source>
</evidence>
<dbReference type="SMART" id="SM00855">
    <property type="entry name" value="PGAM"/>
    <property type="match status" value="1"/>
</dbReference>
<reference evidence="1" key="1">
    <citation type="journal article" date="2021" name="PeerJ">
        <title>Extensive microbial diversity within the chicken gut microbiome revealed by metagenomics and culture.</title>
        <authorList>
            <person name="Gilroy R."/>
            <person name="Ravi A."/>
            <person name="Getino M."/>
            <person name="Pursley I."/>
            <person name="Horton D.L."/>
            <person name="Alikhan N.F."/>
            <person name="Baker D."/>
            <person name="Gharbi K."/>
            <person name="Hall N."/>
            <person name="Watson M."/>
            <person name="Adriaenssens E.M."/>
            <person name="Foster-Nyarko E."/>
            <person name="Jarju S."/>
            <person name="Secka A."/>
            <person name="Antonio M."/>
            <person name="Oren A."/>
            <person name="Chaudhuri R.R."/>
            <person name="La Ragione R."/>
            <person name="Hildebrand F."/>
            <person name="Pallen M.J."/>
        </authorList>
    </citation>
    <scope>NUCLEOTIDE SEQUENCE</scope>
    <source>
        <strain evidence="1">ChiGjej1B1-13045</strain>
    </source>
</reference>
<dbReference type="SUPFAM" id="SSF53254">
    <property type="entry name" value="Phosphoglycerate mutase-like"/>
    <property type="match status" value="1"/>
</dbReference>
<dbReference type="Gene3D" id="3.40.50.1240">
    <property type="entry name" value="Phosphoglycerate mutase-like"/>
    <property type="match status" value="1"/>
</dbReference>
<reference evidence="1" key="2">
    <citation type="submission" date="2021-04" db="EMBL/GenBank/DDBJ databases">
        <authorList>
            <person name="Gilroy R."/>
        </authorList>
    </citation>
    <scope>NUCLEOTIDE SEQUENCE</scope>
    <source>
        <strain evidence="1">ChiGjej1B1-13045</strain>
    </source>
</reference>